<dbReference type="Gene3D" id="1.10.10.10">
    <property type="entry name" value="Winged helix-like DNA-binding domain superfamily/Winged helix DNA-binding domain"/>
    <property type="match status" value="1"/>
</dbReference>
<accession>A0A0N8PRG2</accession>
<sequence>MTTILLIDDDARLTEPMQFQLEALGYTVAVAADGAAGLGMLLSARPDVVVLDIMLPGMDGWQVCQEARRFSQVPIIMLTALGQEIDRIRGLELGADDYLTKPFSFHELVAHIKSLLRRVQWDQSLLANNQLRIGAVALDPGAHRAWKGGQELALRNKEFELLSLLMQQAGKVLTRETLFNQVWGTEWFGDTRSLDVHIRWLRQKIEDDPSAPQYIQTVRNVGYRFATAEEVLL</sequence>
<evidence type="ECO:0008006" key="12">
    <source>
        <dbReference type="Google" id="ProtNLM"/>
    </source>
</evidence>
<dbReference type="InterPro" id="IPR036388">
    <property type="entry name" value="WH-like_DNA-bd_sf"/>
</dbReference>
<dbReference type="AlphaFoldDB" id="A0A0N8PRG2"/>
<feature type="domain" description="OmpR/PhoB-type" evidence="9">
    <location>
        <begin position="128"/>
        <end position="227"/>
    </location>
</feature>
<evidence type="ECO:0000313" key="10">
    <source>
        <dbReference type="EMBL" id="KPV49837.1"/>
    </source>
</evidence>
<comment type="caution">
    <text evidence="10">The sequence shown here is derived from an EMBL/GenBank/DDBJ whole genome shotgun (WGS) entry which is preliminary data.</text>
</comment>
<evidence type="ECO:0000256" key="5">
    <source>
        <dbReference type="ARBA" id="ARBA00023163"/>
    </source>
</evidence>
<feature type="modified residue" description="4-aspartylphosphate" evidence="6">
    <location>
        <position position="52"/>
    </location>
</feature>
<dbReference type="PROSITE" id="PS50110">
    <property type="entry name" value="RESPONSE_REGULATORY"/>
    <property type="match status" value="1"/>
</dbReference>
<reference evidence="10 11" key="1">
    <citation type="submission" date="2015-09" db="EMBL/GenBank/DDBJ databases">
        <title>Draft genome sequence of Kouleothrix aurantiaca JCM 19913.</title>
        <authorList>
            <person name="Hemp J."/>
        </authorList>
    </citation>
    <scope>NUCLEOTIDE SEQUENCE [LARGE SCALE GENOMIC DNA]</scope>
    <source>
        <strain evidence="10 11">COM-B</strain>
    </source>
</reference>
<keyword evidence="4 7" id="KW-0238">DNA-binding</keyword>
<proteinExistence type="predicted"/>
<dbReference type="EMBL" id="LJCR01001719">
    <property type="protein sequence ID" value="KPV49837.1"/>
    <property type="molecule type" value="Genomic_DNA"/>
</dbReference>
<evidence type="ECO:0000256" key="2">
    <source>
        <dbReference type="ARBA" id="ARBA00023012"/>
    </source>
</evidence>
<dbReference type="InterPro" id="IPR001867">
    <property type="entry name" value="OmpR/PhoB-type_DNA-bd"/>
</dbReference>
<keyword evidence="11" id="KW-1185">Reference proteome</keyword>
<dbReference type="InterPro" id="IPR011006">
    <property type="entry name" value="CheY-like_superfamily"/>
</dbReference>
<organism evidence="10 11">
    <name type="scientific">Kouleothrix aurantiaca</name>
    <dbReference type="NCBI Taxonomy" id="186479"/>
    <lineage>
        <taxon>Bacteria</taxon>
        <taxon>Bacillati</taxon>
        <taxon>Chloroflexota</taxon>
        <taxon>Chloroflexia</taxon>
        <taxon>Chloroflexales</taxon>
        <taxon>Roseiflexineae</taxon>
        <taxon>Roseiflexaceae</taxon>
        <taxon>Kouleothrix</taxon>
    </lineage>
</organism>
<gene>
    <name evidence="10" type="ORF">SE17_30355</name>
</gene>
<dbReference type="InterPro" id="IPR001789">
    <property type="entry name" value="Sig_transdc_resp-reg_receiver"/>
</dbReference>
<dbReference type="SUPFAM" id="SSF52172">
    <property type="entry name" value="CheY-like"/>
    <property type="match status" value="1"/>
</dbReference>
<name>A0A0N8PRG2_9CHLR</name>
<dbReference type="Gene3D" id="3.40.50.2300">
    <property type="match status" value="1"/>
</dbReference>
<dbReference type="Gene3D" id="6.10.250.690">
    <property type="match status" value="1"/>
</dbReference>
<evidence type="ECO:0000259" key="9">
    <source>
        <dbReference type="PROSITE" id="PS51755"/>
    </source>
</evidence>
<dbReference type="FunFam" id="3.40.50.2300:FF:000001">
    <property type="entry name" value="DNA-binding response regulator PhoB"/>
    <property type="match status" value="1"/>
</dbReference>
<evidence type="ECO:0000256" key="1">
    <source>
        <dbReference type="ARBA" id="ARBA00022553"/>
    </source>
</evidence>
<feature type="DNA-binding region" description="OmpR/PhoB-type" evidence="7">
    <location>
        <begin position="128"/>
        <end position="227"/>
    </location>
</feature>
<dbReference type="GO" id="GO:0000976">
    <property type="term" value="F:transcription cis-regulatory region binding"/>
    <property type="evidence" value="ECO:0007669"/>
    <property type="project" value="TreeGrafter"/>
</dbReference>
<dbReference type="GO" id="GO:0005829">
    <property type="term" value="C:cytosol"/>
    <property type="evidence" value="ECO:0007669"/>
    <property type="project" value="TreeGrafter"/>
</dbReference>
<dbReference type="CDD" id="cd00383">
    <property type="entry name" value="trans_reg_C"/>
    <property type="match status" value="1"/>
</dbReference>
<keyword evidence="1 6" id="KW-0597">Phosphoprotein</keyword>
<keyword evidence="5" id="KW-0804">Transcription</keyword>
<evidence type="ECO:0000256" key="4">
    <source>
        <dbReference type="ARBA" id="ARBA00023125"/>
    </source>
</evidence>
<evidence type="ECO:0000256" key="6">
    <source>
        <dbReference type="PROSITE-ProRule" id="PRU00169"/>
    </source>
</evidence>
<dbReference type="Pfam" id="PF00072">
    <property type="entry name" value="Response_reg"/>
    <property type="match status" value="1"/>
</dbReference>
<dbReference type="PANTHER" id="PTHR48111">
    <property type="entry name" value="REGULATOR OF RPOS"/>
    <property type="match status" value="1"/>
</dbReference>
<evidence type="ECO:0000259" key="8">
    <source>
        <dbReference type="PROSITE" id="PS50110"/>
    </source>
</evidence>
<dbReference type="Proteomes" id="UP000050509">
    <property type="component" value="Unassembled WGS sequence"/>
</dbReference>
<evidence type="ECO:0000313" key="11">
    <source>
        <dbReference type="Proteomes" id="UP000050509"/>
    </source>
</evidence>
<dbReference type="FunFam" id="1.10.10.10:FF:000018">
    <property type="entry name" value="DNA-binding response regulator ResD"/>
    <property type="match status" value="1"/>
</dbReference>
<evidence type="ECO:0000256" key="3">
    <source>
        <dbReference type="ARBA" id="ARBA00023015"/>
    </source>
</evidence>
<dbReference type="SMART" id="SM00448">
    <property type="entry name" value="REC"/>
    <property type="match status" value="1"/>
</dbReference>
<evidence type="ECO:0000256" key="7">
    <source>
        <dbReference type="PROSITE-ProRule" id="PRU01091"/>
    </source>
</evidence>
<dbReference type="SUPFAM" id="SSF46894">
    <property type="entry name" value="C-terminal effector domain of the bipartite response regulators"/>
    <property type="match status" value="1"/>
</dbReference>
<dbReference type="PANTHER" id="PTHR48111:SF40">
    <property type="entry name" value="PHOSPHATE REGULON TRANSCRIPTIONAL REGULATORY PROTEIN PHOB"/>
    <property type="match status" value="1"/>
</dbReference>
<dbReference type="InterPro" id="IPR039420">
    <property type="entry name" value="WalR-like"/>
</dbReference>
<dbReference type="Pfam" id="PF00486">
    <property type="entry name" value="Trans_reg_C"/>
    <property type="match status" value="1"/>
</dbReference>
<feature type="domain" description="Response regulatory" evidence="8">
    <location>
        <begin position="3"/>
        <end position="116"/>
    </location>
</feature>
<keyword evidence="2" id="KW-0902">Two-component regulatory system</keyword>
<dbReference type="PROSITE" id="PS51755">
    <property type="entry name" value="OMPR_PHOB"/>
    <property type="match status" value="1"/>
</dbReference>
<protein>
    <recommendedName>
        <fullName evidence="12">Chemotaxis protein CheY</fullName>
    </recommendedName>
</protein>
<dbReference type="InterPro" id="IPR016032">
    <property type="entry name" value="Sig_transdc_resp-reg_C-effctor"/>
</dbReference>
<dbReference type="GO" id="GO:0032993">
    <property type="term" value="C:protein-DNA complex"/>
    <property type="evidence" value="ECO:0007669"/>
    <property type="project" value="TreeGrafter"/>
</dbReference>
<dbReference type="GO" id="GO:0006355">
    <property type="term" value="P:regulation of DNA-templated transcription"/>
    <property type="evidence" value="ECO:0007669"/>
    <property type="project" value="InterPro"/>
</dbReference>
<dbReference type="SMART" id="SM00862">
    <property type="entry name" value="Trans_reg_C"/>
    <property type="match status" value="1"/>
</dbReference>
<dbReference type="GO" id="GO:0000156">
    <property type="term" value="F:phosphorelay response regulator activity"/>
    <property type="evidence" value="ECO:0007669"/>
    <property type="project" value="TreeGrafter"/>
</dbReference>
<keyword evidence="3" id="KW-0805">Transcription regulation</keyword>